<gene>
    <name evidence="2" type="primary">90</name>
    <name evidence="2" type="ORF">SEA_HOCUS_90</name>
</gene>
<protein>
    <submittedName>
        <fullName evidence="2">Uncharacterized protein</fullName>
    </submittedName>
</protein>
<reference evidence="2 3" key="1">
    <citation type="submission" date="2019-08" db="EMBL/GenBank/DDBJ databases">
        <authorList>
            <person name="Alberts T.S."/>
            <person name="Benavides A.G."/>
            <person name="Burke A.N."/>
            <person name="Coy S.J."/>
            <person name="Crespo N."/>
            <person name="Crnkovich K.M."/>
            <person name="Delgadillo S."/>
            <person name="Kinswoman S.L."/>
            <person name="Korte A.M."/>
            <person name="Miller H.R."/>
            <person name="Mulvey B.E."/>
            <person name="Petersen R.M."/>
            <person name="Shatford-Adams L.M."/>
            <person name="Weddle M.J."/>
            <person name="Wehrs K.B."/>
            <person name="Bowder D.M."/>
            <person name="Doyle E.L."/>
            <person name="Warner M.H."/>
            <person name="Garlena R.A."/>
            <person name="Russell D.A."/>
            <person name="Pope W.H."/>
            <person name="Jacobs-Sera D."/>
            <person name="Hatfull G.F."/>
        </authorList>
    </citation>
    <scope>NUCLEOTIDE SEQUENCE [LARGE SCALE GENOMIC DNA]</scope>
</reference>
<organism evidence="2 3">
    <name type="scientific">Mycobacterium phage Hocus</name>
    <dbReference type="NCBI Taxonomy" id="2653757"/>
    <lineage>
        <taxon>Viruses</taxon>
        <taxon>Duplodnaviria</taxon>
        <taxon>Heunggongvirae</taxon>
        <taxon>Uroviricota</taxon>
        <taxon>Caudoviricetes</taxon>
        <taxon>Bclasvirinae</taxon>
        <taxon>Pegunavirus</taxon>
        <taxon>Pegunavirus oline</taxon>
    </lineage>
</organism>
<name>A0A5Q2WHC7_9CAUD</name>
<evidence type="ECO:0000256" key="1">
    <source>
        <dbReference type="SAM" id="MobiDB-lite"/>
    </source>
</evidence>
<evidence type="ECO:0000313" key="3">
    <source>
        <dbReference type="Proteomes" id="UP000369094"/>
    </source>
</evidence>
<dbReference type="EMBL" id="MN369738">
    <property type="protein sequence ID" value="QGH77824.1"/>
    <property type="molecule type" value="Genomic_DNA"/>
</dbReference>
<proteinExistence type="predicted"/>
<dbReference type="Proteomes" id="UP000369094">
    <property type="component" value="Segment"/>
</dbReference>
<accession>A0A5Q2WHC7</accession>
<sequence>MAGRVPRLSRQPVKVPRIPATPTHFTPP</sequence>
<evidence type="ECO:0000313" key="2">
    <source>
        <dbReference type="EMBL" id="QGH77824.1"/>
    </source>
</evidence>
<feature type="region of interest" description="Disordered" evidence="1">
    <location>
        <begin position="1"/>
        <end position="28"/>
    </location>
</feature>